<feature type="compositionally biased region" description="Basic and acidic residues" evidence="1">
    <location>
        <begin position="12"/>
        <end position="35"/>
    </location>
</feature>
<dbReference type="EMBL" id="GL537520">
    <property type="protein sequence ID" value="EFQ86147.1"/>
    <property type="molecule type" value="Genomic_DNA"/>
</dbReference>
<gene>
    <name evidence="2" type="ORF">PTT_18682</name>
</gene>
<keyword evidence="3" id="KW-1185">Reference proteome</keyword>
<evidence type="ECO:0000313" key="2">
    <source>
        <dbReference type="EMBL" id="EFQ86147.1"/>
    </source>
</evidence>
<name>E3S7A2_PYRTT</name>
<sequence length="51" mass="5832">MIGRLRRPLRQAQDERQTGELTDPECHMNGKRLETSSDSYQPPNTTETEGT</sequence>
<reference evidence="2 3" key="1">
    <citation type="journal article" date="2010" name="Genome Biol.">
        <title>A first genome assembly of the barley fungal pathogen Pyrenophora teres f. teres.</title>
        <authorList>
            <person name="Ellwood S.R."/>
            <person name="Liu Z."/>
            <person name="Syme R.A."/>
            <person name="Lai Z."/>
            <person name="Hane J.K."/>
            <person name="Keiper F."/>
            <person name="Moffat C.S."/>
            <person name="Oliver R.P."/>
            <person name="Friesen T.L."/>
        </authorList>
    </citation>
    <scope>NUCLEOTIDE SEQUENCE [LARGE SCALE GENOMIC DNA]</scope>
    <source>
        <strain evidence="2 3">0-1</strain>
    </source>
</reference>
<organism evidence="3">
    <name type="scientific">Pyrenophora teres f. teres (strain 0-1)</name>
    <name type="common">Barley net blotch fungus</name>
    <name type="synonym">Drechslera teres f. teres</name>
    <dbReference type="NCBI Taxonomy" id="861557"/>
    <lineage>
        <taxon>Eukaryota</taxon>
        <taxon>Fungi</taxon>
        <taxon>Dikarya</taxon>
        <taxon>Ascomycota</taxon>
        <taxon>Pezizomycotina</taxon>
        <taxon>Dothideomycetes</taxon>
        <taxon>Pleosporomycetidae</taxon>
        <taxon>Pleosporales</taxon>
        <taxon>Pleosporineae</taxon>
        <taxon>Pleosporaceae</taxon>
        <taxon>Pyrenophora</taxon>
    </lineage>
</organism>
<protein>
    <submittedName>
        <fullName evidence="2">Uncharacterized protein</fullName>
    </submittedName>
</protein>
<feature type="compositionally biased region" description="Polar residues" evidence="1">
    <location>
        <begin position="36"/>
        <end position="51"/>
    </location>
</feature>
<feature type="region of interest" description="Disordered" evidence="1">
    <location>
        <begin position="1"/>
        <end position="51"/>
    </location>
</feature>
<dbReference type="HOGENOM" id="CLU_3107501_0_0_1"/>
<evidence type="ECO:0000313" key="3">
    <source>
        <dbReference type="Proteomes" id="UP000001067"/>
    </source>
</evidence>
<accession>E3S7A2</accession>
<dbReference type="AlphaFoldDB" id="E3S7A2"/>
<proteinExistence type="predicted"/>
<dbReference type="KEGG" id="pte:PTT_18682"/>
<evidence type="ECO:0000256" key="1">
    <source>
        <dbReference type="SAM" id="MobiDB-lite"/>
    </source>
</evidence>
<dbReference type="Proteomes" id="UP000001067">
    <property type="component" value="Unassembled WGS sequence"/>
</dbReference>